<feature type="transmembrane region" description="Helical" evidence="1">
    <location>
        <begin position="120"/>
        <end position="137"/>
    </location>
</feature>
<evidence type="ECO:0000313" key="2">
    <source>
        <dbReference type="EMBL" id="GHO46558.1"/>
    </source>
</evidence>
<dbReference type="Proteomes" id="UP000612362">
    <property type="component" value="Unassembled WGS sequence"/>
</dbReference>
<proteinExistence type="predicted"/>
<comment type="caution">
    <text evidence="2">The sequence shown here is derived from an EMBL/GenBank/DDBJ whole genome shotgun (WGS) entry which is preliminary data.</text>
</comment>
<keyword evidence="1" id="KW-0812">Transmembrane</keyword>
<protein>
    <submittedName>
        <fullName evidence="2">Uncharacterized protein</fullName>
    </submittedName>
</protein>
<name>A0A8J3MUF2_9CHLR</name>
<keyword evidence="1" id="KW-0472">Membrane</keyword>
<dbReference type="RefSeq" id="WP_220195929.1">
    <property type="nucleotide sequence ID" value="NZ_BNJF01000002.1"/>
</dbReference>
<feature type="transmembrane region" description="Helical" evidence="1">
    <location>
        <begin position="94"/>
        <end position="114"/>
    </location>
</feature>
<feature type="transmembrane region" description="Helical" evidence="1">
    <location>
        <begin position="63"/>
        <end position="82"/>
    </location>
</feature>
<dbReference type="AlphaFoldDB" id="A0A8J3MUF2"/>
<evidence type="ECO:0000313" key="3">
    <source>
        <dbReference type="Proteomes" id="UP000612362"/>
    </source>
</evidence>
<feature type="transmembrane region" description="Helical" evidence="1">
    <location>
        <begin position="149"/>
        <end position="176"/>
    </location>
</feature>
<keyword evidence="3" id="KW-1185">Reference proteome</keyword>
<evidence type="ECO:0000256" key="1">
    <source>
        <dbReference type="SAM" id="Phobius"/>
    </source>
</evidence>
<feature type="transmembrane region" description="Helical" evidence="1">
    <location>
        <begin position="188"/>
        <end position="210"/>
    </location>
</feature>
<reference evidence="2" key="1">
    <citation type="submission" date="2020-10" db="EMBL/GenBank/DDBJ databases">
        <title>Taxonomic study of unclassified bacteria belonging to the class Ktedonobacteria.</title>
        <authorList>
            <person name="Yabe S."/>
            <person name="Wang C.M."/>
            <person name="Zheng Y."/>
            <person name="Sakai Y."/>
            <person name="Cavaletti L."/>
            <person name="Monciardini P."/>
            <person name="Donadio S."/>
        </authorList>
    </citation>
    <scope>NUCLEOTIDE SEQUENCE</scope>
    <source>
        <strain evidence="2">SOSP1-1</strain>
    </source>
</reference>
<accession>A0A8J3MUF2</accession>
<gene>
    <name evidence="2" type="ORF">KSX_47210</name>
</gene>
<keyword evidence="1" id="KW-1133">Transmembrane helix</keyword>
<dbReference type="EMBL" id="BNJF01000002">
    <property type="protein sequence ID" value="GHO46558.1"/>
    <property type="molecule type" value="Genomic_DNA"/>
</dbReference>
<organism evidence="2 3">
    <name type="scientific">Ktedonospora formicarum</name>
    <dbReference type="NCBI Taxonomy" id="2778364"/>
    <lineage>
        <taxon>Bacteria</taxon>
        <taxon>Bacillati</taxon>
        <taxon>Chloroflexota</taxon>
        <taxon>Ktedonobacteria</taxon>
        <taxon>Ktedonobacterales</taxon>
        <taxon>Ktedonobacteraceae</taxon>
        <taxon>Ktedonospora</taxon>
    </lineage>
</organism>
<feature type="transmembrane region" description="Helical" evidence="1">
    <location>
        <begin position="21"/>
        <end position="39"/>
    </location>
</feature>
<sequence>MKSKAMRGTFNTSLQWGRWSGYAACAWALLFAAAHVYWACGGNIGLAPETSQEASVQFSANPWLYVVGWGLNIALFVIEALFPLTLVWSGKSQWVALIAGYVGMILFAMDSLLFAHEISGCLLALGVCALGIIVGLLRPRNQSVSRWMVLFATWAFGIGMSLYGCGYCSIPLWHLFGASSFLQAPYALLYGSIWLTGGILFQVSAWLGGLE</sequence>